<dbReference type="Pfam" id="PF12891">
    <property type="entry name" value="Glyco_hydro_44"/>
    <property type="match status" value="1"/>
</dbReference>
<dbReference type="InterPro" id="IPR040475">
    <property type="entry name" value="SGBP_B_XBD"/>
</dbReference>
<keyword evidence="4" id="KW-1185">Reference proteome</keyword>
<comment type="caution">
    <text evidence="3">The sequence shown here is derived from an EMBL/GenBank/DDBJ whole genome shotgun (WGS) entry which is preliminary data.</text>
</comment>
<feature type="domain" description="Surface glycan-binding protein B xyloglucan binding" evidence="2">
    <location>
        <begin position="811"/>
        <end position="944"/>
    </location>
</feature>
<dbReference type="InterPro" id="IPR008979">
    <property type="entry name" value="Galactose-bd-like_sf"/>
</dbReference>
<accession>A0A1V6M304</accession>
<dbReference type="Gene3D" id="3.20.20.80">
    <property type="entry name" value="Glycosidases"/>
    <property type="match status" value="1"/>
</dbReference>
<evidence type="ECO:0000313" key="4">
    <source>
        <dbReference type="Proteomes" id="UP000242219"/>
    </source>
</evidence>
<sequence length="960" mass="110108">MFSKMNLRTSFHKGITLFLTLFLLAVFLPFADSEVSVYAQQQHLRYRDFKDAPVDALLVIDVTRDRKPISKYLYGVNIANWCPWYYLNLCAPKLKDAKISVVRLGATNMERYNYKNNRIFNVIARENQYIPMSWQSFVRWCRQNVKAEPLLQVSGYGHVAGNGKTINDPDYDHVQTADEVEHWIARAGERVNFWEIGNEPWIAWKRSDYPEPYHDAAHGDQVLNKDTSYDNYFERFLFLAHRIKKTNPKAKVFGPTSANWWLYWSNDYSLICPVTEANGDAKVDDQRWKTMSVVENQWDQNIFPDRGNDPEITGWETDQNRVLSQYLIRAKEYEERHGMRVVDFMDVHRYIRAPADRDAIQEPRGLWQDGFQSWDMETGSYGIETKLLKRFQNMVNTYYPDTQLSFSEYDYFYWDGHPSLPQIAAVGQMDFLGFFAKMGVKMACNWYVGEPNQSGNNGKKGVDSAGQAMFNERGEPNPKYWAFWLMSRYFRGEVVSAESDNWDTFSVHACQSKDIVVFVANKGDYATDSGSFIPDQPPKIAQIQIRGLSDQERQKLQIKKVLRFGINDPQVIQMEPYGINLRNGTFSYEFQPLAIYAFILSKESSPEEPGKYLQINPKRIDFGPYETGILEEDGGKKYTVPIHITNGRQGTTAWFVSKEADWIDIVGNIQGEAKVTDRVYLTVDRTNLPYGKHRSQVAVATSEGTVVVPVTVEVLPGESDGVKRICDFETGSLAHSWNETEPYSVGWWDGHGTPDDRNSPYIYRFFLDTREKPDTGGRLSMRVEFCRAHGDTKNGKTSMSFGTYGHKTVISGENGQGSVTYDATANWSNYSSLQFDIKTDTKNRLVTRLLMVITDELGNKGKPAVGNKPWNARKGQNLLKITDGKWQTIRIPLDGIFYDWRYPEGQNGAKTQLDFSRISQIEFVPWPGKVNMTGTIYFDNFCVIKTGSSGSQKQKAHLLP</sequence>
<organism evidence="3 4">
    <name type="scientific">Candidatus Brocadia sapporoensis</name>
    <dbReference type="NCBI Taxonomy" id="392547"/>
    <lineage>
        <taxon>Bacteria</taxon>
        <taxon>Pseudomonadati</taxon>
        <taxon>Planctomycetota</taxon>
        <taxon>Candidatus Brocadiia</taxon>
        <taxon>Candidatus Brocadiales</taxon>
        <taxon>Candidatus Brocadiaceae</taxon>
        <taxon>Candidatus Brocadia</taxon>
    </lineage>
</organism>
<dbReference type="AlphaFoldDB" id="A0A1V6M304"/>
<dbReference type="GO" id="GO:0030247">
    <property type="term" value="F:polysaccharide binding"/>
    <property type="evidence" value="ECO:0007669"/>
    <property type="project" value="InterPro"/>
</dbReference>
<dbReference type="Gene3D" id="2.60.120.430">
    <property type="entry name" value="Galactose-binding lectin"/>
    <property type="match status" value="1"/>
</dbReference>
<dbReference type="RefSeq" id="WP_070066012.1">
    <property type="nucleotide sequence ID" value="NZ_MJUW02000019.1"/>
</dbReference>
<reference evidence="3 4" key="1">
    <citation type="journal article" date="2016" name="Genome Announc.">
        <title>Draft Genome Sequence of the Anaerobic Ammonium-Oxidizing Bacterium 'Candidatus Brocadia sp. 40'.</title>
        <authorList>
            <person name="Ali M."/>
            <person name="Haroon M.F."/>
            <person name="Narita Y."/>
            <person name="Zhang L."/>
            <person name="Rangel Shaw D."/>
            <person name="Okabe S."/>
            <person name="Saikaly P.E."/>
        </authorList>
    </citation>
    <scope>NUCLEOTIDE SEQUENCE [LARGE SCALE GENOMIC DNA]</scope>
    <source>
        <strain evidence="3 4">40</strain>
    </source>
</reference>
<evidence type="ECO:0000259" key="1">
    <source>
        <dbReference type="Pfam" id="PF12891"/>
    </source>
</evidence>
<dbReference type="SUPFAM" id="SSF49785">
    <property type="entry name" value="Galactose-binding domain-like"/>
    <property type="match status" value="1"/>
</dbReference>
<dbReference type="Proteomes" id="UP000242219">
    <property type="component" value="Unassembled WGS sequence"/>
</dbReference>
<dbReference type="InterPro" id="IPR017853">
    <property type="entry name" value="GH"/>
</dbReference>
<protein>
    <recommendedName>
        <fullName evidence="5">BACON domain-containing protein</fullName>
    </recommendedName>
</protein>
<proteinExistence type="predicted"/>
<dbReference type="InterPro" id="IPR024745">
    <property type="entry name" value="GH44_cat"/>
</dbReference>
<dbReference type="EMBL" id="MJUW02000019">
    <property type="protein sequence ID" value="OQD46788.1"/>
    <property type="molecule type" value="Genomic_DNA"/>
</dbReference>
<evidence type="ECO:0000313" key="3">
    <source>
        <dbReference type="EMBL" id="OQD46788.1"/>
    </source>
</evidence>
<evidence type="ECO:0000259" key="2">
    <source>
        <dbReference type="Pfam" id="PF18329"/>
    </source>
</evidence>
<dbReference type="SUPFAM" id="SSF51445">
    <property type="entry name" value="(Trans)glycosidases"/>
    <property type="match status" value="1"/>
</dbReference>
<dbReference type="Pfam" id="PF18329">
    <property type="entry name" value="SGBP_B_XBD"/>
    <property type="match status" value="1"/>
</dbReference>
<evidence type="ECO:0008006" key="5">
    <source>
        <dbReference type="Google" id="ProtNLM"/>
    </source>
</evidence>
<name>A0A1V6M304_9BACT</name>
<gene>
    <name evidence="3" type="ORF">BIY37_01175</name>
</gene>
<feature type="domain" description="Glycoside hydrolase family 44 catalytic" evidence="1">
    <location>
        <begin position="179"/>
        <end position="351"/>
    </location>
</feature>